<dbReference type="EMBL" id="JAZDUA010000587">
    <property type="protein sequence ID" value="KAK7790778.1"/>
    <property type="molecule type" value="Genomic_DNA"/>
</dbReference>
<feature type="chain" id="PRO_5043036801" description="Astakine" evidence="1">
    <location>
        <begin position="23"/>
        <end position="125"/>
    </location>
</feature>
<proteinExistence type="predicted"/>
<evidence type="ECO:0000313" key="3">
    <source>
        <dbReference type="Proteomes" id="UP001378592"/>
    </source>
</evidence>
<comment type="caution">
    <text evidence="2">The sequence shown here is derived from an EMBL/GenBank/DDBJ whole genome shotgun (WGS) entry which is preliminary data.</text>
</comment>
<keyword evidence="1" id="KW-0732">Signal</keyword>
<protein>
    <recommendedName>
        <fullName evidence="4">Astakine</fullName>
    </recommendedName>
</protein>
<evidence type="ECO:0000256" key="1">
    <source>
        <dbReference type="SAM" id="SignalP"/>
    </source>
</evidence>
<dbReference type="AlphaFoldDB" id="A0AAN9YZQ9"/>
<dbReference type="Gene3D" id="2.10.80.10">
    <property type="entry name" value="Lipase, subunit A"/>
    <property type="match status" value="1"/>
</dbReference>
<name>A0AAN9YZQ9_9ORTH</name>
<evidence type="ECO:0008006" key="4">
    <source>
        <dbReference type="Google" id="ProtNLM"/>
    </source>
</evidence>
<evidence type="ECO:0000313" key="2">
    <source>
        <dbReference type="EMBL" id="KAK7790778.1"/>
    </source>
</evidence>
<reference evidence="2 3" key="1">
    <citation type="submission" date="2024-03" db="EMBL/GenBank/DDBJ databases">
        <title>The genome assembly and annotation of the cricket Gryllus longicercus Weissman &amp; Gray.</title>
        <authorList>
            <person name="Szrajer S."/>
            <person name="Gray D."/>
            <person name="Ylla G."/>
        </authorList>
    </citation>
    <scope>NUCLEOTIDE SEQUENCE [LARGE SCALE GENOMIC DNA]</scope>
    <source>
        <strain evidence="2">DAG 2021-001</strain>
        <tissue evidence="2">Whole body minus gut</tissue>
    </source>
</reference>
<gene>
    <name evidence="2" type="ORF">R5R35_000421</name>
</gene>
<sequence>MANLKHWRTLLLLCVFLQGNHSNSIQRPRYIDCQDSNECAGGSCCVMGMGRFSIPTCKTHQEQNEPCHAGQTQPVNTTVIYLDGAVVDYTNVFVQYCHCAVGLACDELTSTCQDPLSNPNFNFLN</sequence>
<organism evidence="2 3">
    <name type="scientific">Gryllus longicercus</name>
    <dbReference type="NCBI Taxonomy" id="2509291"/>
    <lineage>
        <taxon>Eukaryota</taxon>
        <taxon>Metazoa</taxon>
        <taxon>Ecdysozoa</taxon>
        <taxon>Arthropoda</taxon>
        <taxon>Hexapoda</taxon>
        <taxon>Insecta</taxon>
        <taxon>Pterygota</taxon>
        <taxon>Neoptera</taxon>
        <taxon>Polyneoptera</taxon>
        <taxon>Orthoptera</taxon>
        <taxon>Ensifera</taxon>
        <taxon>Gryllidea</taxon>
        <taxon>Grylloidea</taxon>
        <taxon>Gryllidae</taxon>
        <taxon>Gryllinae</taxon>
        <taxon>Gryllus</taxon>
    </lineage>
</organism>
<feature type="signal peptide" evidence="1">
    <location>
        <begin position="1"/>
        <end position="22"/>
    </location>
</feature>
<dbReference type="Proteomes" id="UP001378592">
    <property type="component" value="Unassembled WGS sequence"/>
</dbReference>
<accession>A0AAN9YZQ9</accession>
<keyword evidence="3" id="KW-1185">Reference proteome</keyword>